<evidence type="ECO:0000256" key="1">
    <source>
        <dbReference type="SAM" id="Phobius"/>
    </source>
</evidence>
<dbReference type="Proteomes" id="UP000674143">
    <property type="component" value="Unassembled WGS sequence"/>
</dbReference>
<gene>
    <name evidence="2" type="ORF">LSCM4_05584</name>
</gene>
<evidence type="ECO:0000313" key="2">
    <source>
        <dbReference type="EMBL" id="KAG5482331.1"/>
    </source>
</evidence>
<feature type="transmembrane region" description="Helical" evidence="1">
    <location>
        <begin position="158"/>
        <end position="181"/>
    </location>
</feature>
<name>A0A836KPS7_9TRYP</name>
<sequence>MLCLRLSLLIFAICITACVTCSILFPLFRLKITLEELNETRLTVYYWYNETVTSVDGGSLIFRYYARDFTCTNQRIAHIAMSVLSVLAASMGGIAVLFLACWALAGPRCCLGVIAYFAILVAFVCSLITLALSGYVYVTDFCGVDSLRKAQYKLVEGFALICTATGGYLILLLLGLILLLWCCRSTSLSDIGTPDYHK</sequence>
<reference evidence="3" key="1">
    <citation type="journal article" date="2021" name="Microbiol. Resour. Announc.">
        <title>LGAAP: Leishmaniinae Genome Assembly and Annotation Pipeline.</title>
        <authorList>
            <person name="Almutairi H."/>
            <person name="Urbaniak M.D."/>
            <person name="Bates M.D."/>
            <person name="Jariyapan N."/>
            <person name="Kwakye-Nuako G."/>
            <person name="Thomaz-Soccol V."/>
            <person name="Al-Salem W.S."/>
            <person name="Dillon R.J."/>
            <person name="Bates P.A."/>
            <person name="Gatherer D."/>
        </authorList>
    </citation>
    <scope>NUCLEOTIDE SEQUENCE [LARGE SCALE GENOMIC DNA]</scope>
</reference>
<comment type="caution">
    <text evidence="2">The sequence shown here is derived from an EMBL/GenBank/DDBJ whole genome shotgun (WGS) entry which is preliminary data.</text>
</comment>
<keyword evidence="3" id="KW-1185">Reference proteome</keyword>
<proteinExistence type="predicted"/>
<feature type="transmembrane region" description="Helical" evidence="1">
    <location>
        <begin position="111"/>
        <end position="138"/>
    </location>
</feature>
<organism evidence="2 3">
    <name type="scientific">Leishmania orientalis</name>
    <dbReference type="NCBI Taxonomy" id="2249476"/>
    <lineage>
        <taxon>Eukaryota</taxon>
        <taxon>Discoba</taxon>
        <taxon>Euglenozoa</taxon>
        <taxon>Kinetoplastea</taxon>
        <taxon>Metakinetoplastina</taxon>
        <taxon>Trypanosomatida</taxon>
        <taxon>Trypanosomatidae</taxon>
        <taxon>Leishmaniinae</taxon>
        <taxon>Leishmania</taxon>
    </lineage>
</organism>
<dbReference type="AlphaFoldDB" id="A0A836KPS7"/>
<reference evidence="3" key="2">
    <citation type="journal article" date="2021" name="Sci. Data">
        <title>Chromosome-scale genome sequencing, assembly and annotation of six genomes from subfamily Leishmaniinae.</title>
        <authorList>
            <person name="Almutairi H."/>
            <person name="Urbaniak M.D."/>
            <person name="Bates M.D."/>
            <person name="Jariyapan N."/>
            <person name="Kwakye-Nuako G."/>
            <person name="Thomaz Soccol V."/>
            <person name="Al-Salem W.S."/>
            <person name="Dillon R.J."/>
            <person name="Bates P.A."/>
            <person name="Gatherer D."/>
        </authorList>
    </citation>
    <scope>NUCLEOTIDE SEQUENCE [LARGE SCALE GENOMIC DNA]</scope>
</reference>
<dbReference type="EMBL" id="JAFHLR010000016">
    <property type="protein sequence ID" value="KAG5482331.1"/>
    <property type="molecule type" value="Genomic_DNA"/>
</dbReference>
<dbReference type="GeneID" id="92361457"/>
<feature type="transmembrane region" description="Helical" evidence="1">
    <location>
        <begin position="6"/>
        <end position="28"/>
    </location>
</feature>
<keyword evidence="1" id="KW-0812">Transmembrane</keyword>
<dbReference type="KEGG" id="loi:92361457"/>
<dbReference type="RefSeq" id="XP_067064337.1">
    <property type="nucleotide sequence ID" value="XM_067207523.1"/>
</dbReference>
<feature type="transmembrane region" description="Helical" evidence="1">
    <location>
        <begin position="83"/>
        <end position="105"/>
    </location>
</feature>
<keyword evidence="1" id="KW-1133">Transmembrane helix</keyword>
<dbReference type="PANTHER" id="PTHR40741:SF1">
    <property type="entry name" value="AMASTIN"/>
    <property type="match status" value="1"/>
</dbReference>
<accession>A0A836KPS7</accession>
<protein>
    <recommendedName>
        <fullName evidence="4">Amastin-like surface protein-like protein</fullName>
    </recommendedName>
</protein>
<dbReference type="PANTHER" id="PTHR40741">
    <property type="entry name" value="AMASTIN-RELATED"/>
    <property type="match status" value="1"/>
</dbReference>
<evidence type="ECO:0000313" key="3">
    <source>
        <dbReference type="Proteomes" id="UP000674143"/>
    </source>
</evidence>
<keyword evidence="1" id="KW-0472">Membrane</keyword>
<evidence type="ECO:0008006" key="4">
    <source>
        <dbReference type="Google" id="ProtNLM"/>
    </source>
</evidence>